<reference evidence="1" key="1">
    <citation type="submission" date="2014-09" db="EMBL/GenBank/DDBJ databases">
        <authorList>
            <person name="Magalhaes I.L.F."/>
            <person name="Oliveira U."/>
            <person name="Santos F.R."/>
            <person name="Vidigal T.H.D.A."/>
            <person name="Brescovit A.D."/>
            <person name="Santos A.J."/>
        </authorList>
    </citation>
    <scope>NUCLEOTIDE SEQUENCE</scope>
    <source>
        <tissue evidence="1">Shoot tissue taken approximately 20 cm above the soil surface</tissue>
    </source>
</reference>
<accession>A0A0A9FSH0</accession>
<protein>
    <submittedName>
        <fullName evidence="1">Uncharacterized protein</fullName>
    </submittedName>
</protein>
<evidence type="ECO:0000313" key="1">
    <source>
        <dbReference type="EMBL" id="JAE15815.1"/>
    </source>
</evidence>
<dbReference type="EMBL" id="GBRH01182081">
    <property type="protein sequence ID" value="JAE15815.1"/>
    <property type="molecule type" value="Transcribed_RNA"/>
</dbReference>
<proteinExistence type="predicted"/>
<sequence>MYQKYQAEL</sequence>
<reference evidence="1" key="2">
    <citation type="journal article" date="2015" name="Data Brief">
        <title>Shoot transcriptome of the giant reed, Arundo donax.</title>
        <authorList>
            <person name="Barrero R.A."/>
            <person name="Guerrero F.D."/>
            <person name="Moolhuijzen P."/>
            <person name="Goolsby J.A."/>
            <person name="Tidwell J."/>
            <person name="Bellgard S.E."/>
            <person name="Bellgard M.I."/>
        </authorList>
    </citation>
    <scope>NUCLEOTIDE SEQUENCE</scope>
    <source>
        <tissue evidence="1">Shoot tissue taken approximately 20 cm above the soil surface</tissue>
    </source>
</reference>
<name>A0A0A9FSH0_ARUDO</name>
<organism evidence="1">
    <name type="scientific">Arundo donax</name>
    <name type="common">Giant reed</name>
    <name type="synonym">Donax arundinaceus</name>
    <dbReference type="NCBI Taxonomy" id="35708"/>
    <lineage>
        <taxon>Eukaryota</taxon>
        <taxon>Viridiplantae</taxon>
        <taxon>Streptophyta</taxon>
        <taxon>Embryophyta</taxon>
        <taxon>Tracheophyta</taxon>
        <taxon>Spermatophyta</taxon>
        <taxon>Magnoliopsida</taxon>
        <taxon>Liliopsida</taxon>
        <taxon>Poales</taxon>
        <taxon>Poaceae</taxon>
        <taxon>PACMAD clade</taxon>
        <taxon>Arundinoideae</taxon>
        <taxon>Arundineae</taxon>
        <taxon>Arundo</taxon>
    </lineage>
</organism>